<dbReference type="SUPFAM" id="SSF63562">
    <property type="entry name" value="RPB6/omega subunit-like"/>
    <property type="match status" value="1"/>
</dbReference>
<dbReference type="GO" id="GO:0003899">
    <property type="term" value="F:DNA-directed RNA polymerase activity"/>
    <property type="evidence" value="ECO:0007669"/>
    <property type="project" value="UniProtKB-UniRule"/>
</dbReference>
<comment type="function">
    <text evidence="10">Promotes RNA polymerase assembly. Latches the N- and C-terminal regions of the beta' subunit thereby facilitating its interaction with the beta and alpha subunits.</text>
</comment>
<comment type="caution">
    <text evidence="11">The sequence shown here is derived from an EMBL/GenBank/DDBJ whole genome shotgun (WGS) entry which is preliminary data.</text>
</comment>
<organism evidence="11 12">
    <name type="scientific">Staphylococcus pasteuri_A</name>
    <dbReference type="NCBI Taxonomy" id="3062664"/>
    <lineage>
        <taxon>Bacteria</taxon>
        <taxon>Bacillati</taxon>
        <taxon>Bacillota</taxon>
        <taxon>Bacilli</taxon>
        <taxon>Bacillales</taxon>
        <taxon>Staphylococcaceae</taxon>
        <taxon>Staphylococcus</taxon>
    </lineage>
</organism>
<gene>
    <name evidence="10 11" type="primary">rpoZ</name>
    <name evidence="11" type="ORF">Q4528_07425</name>
</gene>
<dbReference type="Gene3D" id="3.90.940.10">
    <property type="match status" value="1"/>
</dbReference>
<dbReference type="EMBL" id="JAUOQO010000005">
    <property type="protein sequence ID" value="MDO6573986.1"/>
    <property type="molecule type" value="Genomic_DNA"/>
</dbReference>
<sequence>MLNPPLNQLTGKITSKYLIATTAAKRARELDEKPETALESKYISAKPVGKALEEIADGKVSPVIPNEFLG</sequence>
<evidence type="ECO:0000256" key="10">
    <source>
        <dbReference type="HAMAP-Rule" id="MF_00366"/>
    </source>
</evidence>
<dbReference type="InterPro" id="IPR003716">
    <property type="entry name" value="DNA-dir_RNA_pol_omega"/>
</dbReference>
<evidence type="ECO:0000256" key="1">
    <source>
        <dbReference type="ARBA" id="ARBA00006711"/>
    </source>
</evidence>
<evidence type="ECO:0000313" key="12">
    <source>
        <dbReference type="Proteomes" id="UP001170310"/>
    </source>
</evidence>
<dbReference type="InterPro" id="IPR006110">
    <property type="entry name" value="Pol_omega/Rpo6/RPB6"/>
</dbReference>
<proteinExistence type="inferred from homology"/>
<dbReference type="HAMAP" id="MF_00366">
    <property type="entry name" value="RNApol_bact_RpoZ"/>
    <property type="match status" value="1"/>
</dbReference>
<evidence type="ECO:0000256" key="7">
    <source>
        <dbReference type="ARBA" id="ARBA00023163"/>
    </source>
</evidence>
<evidence type="ECO:0000256" key="2">
    <source>
        <dbReference type="ARBA" id="ARBA00012418"/>
    </source>
</evidence>
<keyword evidence="7 10" id="KW-0804">Transcription</keyword>
<dbReference type="GO" id="GO:0006351">
    <property type="term" value="P:DNA-templated transcription"/>
    <property type="evidence" value="ECO:0007669"/>
    <property type="project" value="UniProtKB-UniRule"/>
</dbReference>
<evidence type="ECO:0000256" key="9">
    <source>
        <dbReference type="ARBA" id="ARBA00048552"/>
    </source>
</evidence>
<keyword evidence="12" id="KW-1185">Reference proteome</keyword>
<dbReference type="SMART" id="SM01409">
    <property type="entry name" value="RNA_pol_Rpb6"/>
    <property type="match status" value="1"/>
</dbReference>
<dbReference type="Pfam" id="PF01192">
    <property type="entry name" value="RNA_pol_Rpb6"/>
    <property type="match status" value="1"/>
</dbReference>
<keyword evidence="5 10" id="KW-0808">Transferase</keyword>
<dbReference type="PANTHER" id="PTHR34476:SF1">
    <property type="entry name" value="DNA-DIRECTED RNA POLYMERASE SUBUNIT OMEGA"/>
    <property type="match status" value="1"/>
</dbReference>
<keyword evidence="6 10" id="KW-0548">Nucleotidyltransferase</keyword>
<evidence type="ECO:0000256" key="3">
    <source>
        <dbReference type="ARBA" id="ARBA00013725"/>
    </source>
</evidence>
<dbReference type="RefSeq" id="WP_017637145.1">
    <property type="nucleotide sequence ID" value="NZ_JAUOQO010000005.1"/>
</dbReference>
<name>A0AAW7YTG4_9STAP</name>
<dbReference type="GO" id="GO:0003677">
    <property type="term" value="F:DNA binding"/>
    <property type="evidence" value="ECO:0007669"/>
    <property type="project" value="UniProtKB-UniRule"/>
</dbReference>
<dbReference type="Proteomes" id="UP001170310">
    <property type="component" value="Unassembled WGS sequence"/>
</dbReference>
<evidence type="ECO:0000256" key="8">
    <source>
        <dbReference type="ARBA" id="ARBA00029924"/>
    </source>
</evidence>
<protein>
    <recommendedName>
        <fullName evidence="3 10">DNA-directed RNA polymerase subunit omega</fullName>
        <shortName evidence="10">RNAP omega subunit</shortName>
        <ecNumber evidence="2 10">2.7.7.6</ecNumber>
    </recommendedName>
    <alternativeName>
        <fullName evidence="10">RNA polymerase omega subunit</fullName>
    </alternativeName>
    <alternativeName>
        <fullName evidence="8 10">Transcriptase subunit omega</fullName>
    </alternativeName>
</protein>
<evidence type="ECO:0000256" key="5">
    <source>
        <dbReference type="ARBA" id="ARBA00022679"/>
    </source>
</evidence>
<dbReference type="PANTHER" id="PTHR34476">
    <property type="entry name" value="DNA-DIRECTED RNA POLYMERASE SUBUNIT OMEGA"/>
    <property type="match status" value="1"/>
</dbReference>
<accession>A0AAW7YTG4</accession>
<evidence type="ECO:0000256" key="4">
    <source>
        <dbReference type="ARBA" id="ARBA00022478"/>
    </source>
</evidence>
<keyword evidence="4 10" id="KW-0240">DNA-directed RNA polymerase</keyword>
<dbReference type="EC" id="2.7.7.6" evidence="2 10"/>
<dbReference type="InterPro" id="IPR036161">
    <property type="entry name" value="RPB6/omega-like_sf"/>
</dbReference>
<comment type="similarity">
    <text evidence="1 10">Belongs to the RNA polymerase subunit omega family.</text>
</comment>
<dbReference type="NCBIfam" id="TIGR00690">
    <property type="entry name" value="rpoZ"/>
    <property type="match status" value="1"/>
</dbReference>
<comment type="catalytic activity">
    <reaction evidence="9 10">
        <text>RNA(n) + a ribonucleoside 5'-triphosphate = RNA(n+1) + diphosphate</text>
        <dbReference type="Rhea" id="RHEA:21248"/>
        <dbReference type="Rhea" id="RHEA-COMP:14527"/>
        <dbReference type="Rhea" id="RHEA-COMP:17342"/>
        <dbReference type="ChEBI" id="CHEBI:33019"/>
        <dbReference type="ChEBI" id="CHEBI:61557"/>
        <dbReference type="ChEBI" id="CHEBI:140395"/>
        <dbReference type="EC" id="2.7.7.6"/>
    </reaction>
</comment>
<dbReference type="GeneID" id="72470636"/>
<evidence type="ECO:0000313" key="11">
    <source>
        <dbReference type="EMBL" id="MDO6573986.1"/>
    </source>
</evidence>
<reference evidence="11" key="1">
    <citation type="submission" date="2023-07" db="EMBL/GenBank/DDBJ databases">
        <title>Genome content predicts the carbon catabolic preferences of heterotrophic bacteria.</title>
        <authorList>
            <person name="Gralka M."/>
        </authorList>
    </citation>
    <scope>NUCLEOTIDE SEQUENCE</scope>
    <source>
        <strain evidence="11">E2R20</strain>
    </source>
</reference>
<dbReference type="GO" id="GO:0000428">
    <property type="term" value="C:DNA-directed RNA polymerase complex"/>
    <property type="evidence" value="ECO:0007669"/>
    <property type="project" value="UniProtKB-KW"/>
</dbReference>
<evidence type="ECO:0000256" key="6">
    <source>
        <dbReference type="ARBA" id="ARBA00022695"/>
    </source>
</evidence>
<dbReference type="AlphaFoldDB" id="A0AAW7YTG4"/>
<comment type="subunit">
    <text evidence="10">The RNAP catalytic core consists of 2 alpha, 1 beta, 1 beta' and 1 omega subunit. When a sigma factor is associated with the core the holoenzyme is formed, which can initiate transcription.</text>
</comment>